<name>S0ETP9_CHTCT</name>
<feature type="transmembrane region" description="Helical" evidence="1">
    <location>
        <begin position="21"/>
        <end position="43"/>
    </location>
</feature>
<dbReference type="STRING" id="454171.CP488_00381"/>
<evidence type="ECO:0000313" key="3">
    <source>
        <dbReference type="Proteomes" id="UP000014227"/>
    </source>
</evidence>
<reference evidence="3" key="1">
    <citation type="submission" date="2013-03" db="EMBL/GenBank/DDBJ databases">
        <title>Genome sequence of Chthonomonas calidirosea, the first sequenced genome from the Armatimonadetes phylum (formally candidate division OP10).</title>
        <authorList>
            <person name="Lee K.C.Y."/>
            <person name="Morgan X.C."/>
            <person name="Dunfield P.F."/>
            <person name="Tamas I."/>
            <person name="Houghton K.M."/>
            <person name="Vyssotski M."/>
            <person name="Ryan J.L.J."/>
            <person name="Lagutin K."/>
            <person name="McDonald I.R."/>
            <person name="Stott M.B."/>
        </authorList>
    </citation>
    <scope>NUCLEOTIDE SEQUENCE [LARGE SCALE GENOMIC DNA]</scope>
    <source>
        <strain evidence="3">DSM 23976 / ICMP 18418 / T49</strain>
    </source>
</reference>
<keyword evidence="1" id="KW-0472">Membrane</keyword>
<dbReference type="EMBL" id="HF951689">
    <property type="protein sequence ID" value="CCW34595.1"/>
    <property type="molecule type" value="Genomic_DNA"/>
</dbReference>
<sequence length="171" mass="18852">MAKGRRRYRPTGVELLVRISLNLPFVFAVEWVLLTLLQVRSFFPPGNDGLLARLWMAAELTPPMAVGFGLFWYWLVLVRRSRQGHWGAAVLYSPLISISSVVVGGALAGYLVGVPFWGMLLALAALILNPPLLFAQLFAGIAVGLWTGYCVESWFSKNRSPSDESSPKDDA</sequence>
<dbReference type="InParanoid" id="S0ETP9"/>
<organism evidence="2 3">
    <name type="scientific">Chthonomonas calidirosea (strain DSM 23976 / ICMP 18418 / T49)</name>
    <dbReference type="NCBI Taxonomy" id="1303518"/>
    <lineage>
        <taxon>Bacteria</taxon>
        <taxon>Bacillati</taxon>
        <taxon>Armatimonadota</taxon>
        <taxon>Chthonomonadia</taxon>
        <taxon>Chthonomonadales</taxon>
        <taxon>Chthonomonadaceae</taxon>
        <taxon>Chthonomonas</taxon>
    </lineage>
</organism>
<evidence type="ECO:0000313" key="2">
    <source>
        <dbReference type="EMBL" id="CCW34595.1"/>
    </source>
</evidence>
<dbReference type="PATRIC" id="fig|1303518.3.peg.779"/>
<dbReference type="KEGG" id="ccz:CCALI_00770"/>
<feature type="transmembrane region" description="Helical" evidence="1">
    <location>
        <begin position="55"/>
        <end position="77"/>
    </location>
</feature>
<keyword evidence="3" id="KW-1185">Reference proteome</keyword>
<protein>
    <submittedName>
        <fullName evidence="2">Uncharacterized protein</fullName>
    </submittedName>
</protein>
<evidence type="ECO:0000256" key="1">
    <source>
        <dbReference type="SAM" id="Phobius"/>
    </source>
</evidence>
<feature type="transmembrane region" description="Helical" evidence="1">
    <location>
        <begin position="89"/>
        <end position="112"/>
    </location>
</feature>
<proteinExistence type="predicted"/>
<feature type="transmembrane region" description="Helical" evidence="1">
    <location>
        <begin position="132"/>
        <end position="151"/>
    </location>
</feature>
<gene>
    <name evidence="2" type="ORF">CCALI_00770</name>
</gene>
<keyword evidence="1" id="KW-1133">Transmembrane helix</keyword>
<accession>S0ETP9</accession>
<keyword evidence="1" id="KW-0812">Transmembrane</keyword>
<dbReference type="Proteomes" id="UP000014227">
    <property type="component" value="Chromosome I"/>
</dbReference>
<dbReference type="AlphaFoldDB" id="S0ETP9"/>
<dbReference type="HOGENOM" id="CLU_1560229_0_0_0"/>